<name>A0A848FDF5_9BURK</name>
<evidence type="ECO:0000313" key="1">
    <source>
        <dbReference type="EMBL" id="NML17484.1"/>
    </source>
</evidence>
<sequence>MNILIGGAMRSGKTQVAESLAKRLGFSYLSSDSLVLTLRDCFPEIALGGQGKSYDELCDAFLPVLEKLFFYLGKNSSMNYVVDGHFIRPRDIQKFGLSCKAFFLGFPGIDPEMRLSQLRAYGKTAECYTNNMEDADLLERVNRWVEYSKSLRKECLEYEVPFLDVIGQDGRFAGVSVDMALRTLGFTHTTA</sequence>
<dbReference type="Proteomes" id="UP000574067">
    <property type="component" value="Unassembled WGS sequence"/>
</dbReference>
<evidence type="ECO:0000313" key="2">
    <source>
        <dbReference type="Proteomes" id="UP000574067"/>
    </source>
</evidence>
<dbReference type="RefSeq" id="WP_169162380.1">
    <property type="nucleotide sequence ID" value="NZ_JABBFW010000018.1"/>
</dbReference>
<dbReference type="AlphaFoldDB" id="A0A848FDF5"/>
<accession>A0A848FDF5</accession>
<gene>
    <name evidence="1" type="ORF">HHL10_21170</name>
</gene>
<comment type="caution">
    <text evidence="1">The sequence shown here is derived from an EMBL/GenBank/DDBJ whole genome shotgun (WGS) entry which is preliminary data.</text>
</comment>
<dbReference type="Gene3D" id="3.40.50.300">
    <property type="entry name" value="P-loop containing nucleotide triphosphate hydrolases"/>
    <property type="match status" value="1"/>
</dbReference>
<dbReference type="SUPFAM" id="SSF52540">
    <property type="entry name" value="P-loop containing nucleoside triphosphate hydrolases"/>
    <property type="match status" value="1"/>
</dbReference>
<protein>
    <recommendedName>
        <fullName evidence="3">Shikimate kinase</fullName>
    </recommendedName>
</protein>
<evidence type="ECO:0008006" key="3">
    <source>
        <dbReference type="Google" id="ProtNLM"/>
    </source>
</evidence>
<dbReference type="EMBL" id="JABBFW010000018">
    <property type="protein sequence ID" value="NML17484.1"/>
    <property type="molecule type" value="Genomic_DNA"/>
</dbReference>
<organism evidence="1 2">
    <name type="scientific">Azohydromonas caseinilytica</name>
    <dbReference type="NCBI Taxonomy" id="2728836"/>
    <lineage>
        <taxon>Bacteria</taxon>
        <taxon>Pseudomonadati</taxon>
        <taxon>Pseudomonadota</taxon>
        <taxon>Betaproteobacteria</taxon>
        <taxon>Burkholderiales</taxon>
        <taxon>Sphaerotilaceae</taxon>
        <taxon>Azohydromonas</taxon>
    </lineage>
</organism>
<proteinExistence type="predicted"/>
<dbReference type="InterPro" id="IPR027417">
    <property type="entry name" value="P-loop_NTPase"/>
</dbReference>
<keyword evidence="2" id="KW-1185">Reference proteome</keyword>
<reference evidence="1 2" key="1">
    <citation type="submission" date="2020-04" db="EMBL/GenBank/DDBJ databases">
        <title>Azohydromonas sp. isolated from soil.</title>
        <authorList>
            <person name="Dahal R.H."/>
        </authorList>
    </citation>
    <scope>NUCLEOTIDE SEQUENCE [LARGE SCALE GENOMIC DNA]</scope>
    <source>
        <strain evidence="1 2">G-1-1-14</strain>
    </source>
</reference>